<accession>A0AA89C6M3</accession>
<dbReference type="GO" id="GO:0008630">
    <property type="term" value="P:intrinsic apoptotic signaling pathway in response to DNA damage"/>
    <property type="evidence" value="ECO:0007669"/>
    <property type="project" value="TreeGrafter"/>
</dbReference>
<evidence type="ECO:0000259" key="4">
    <source>
        <dbReference type="SMART" id="SM00337"/>
    </source>
</evidence>
<gene>
    <name evidence="5" type="ORF">FSP39_015429</name>
</gene>
<dbReference type="GO" id="GO:0005741">
    <property type="term" value="C:mitochondrial outer membrane"/>
    <property type="evidence" value="ECO:0007669"/>
    <property type="project" value="TreeGrafter"/>
</dbReference>
<dbReference type="PROSITE" id="PS50062">
    <property type="entry name" value="BCL2_FAMILY"/>
    <property type="match status" value="1"/>
</dbReference>
<reference evidence="5" key="1">
    <citation type="submission" date="2019-08" db="EMBL/GenBank/DDBJ databases">
        <title>The improved chromosome-level genome for the pearl oyster Pinctada fucata martensii using PacBio sequencing and Hi-C.</title>
        <authorList>
            <person name="Zheng Z."/>
        </authorList>
    </citation>
    <scope>NUCLEOTIDE SEQUENCE</scope>
    <source>
        <strain evidence="5">ZZ-2019</strain>
        <tissue evidence="5">Adductor muscle</tissue>
    </source>
</reference>
<dbReference type="InterPro" id="IPR046371">
    <property type="entry name" value="Bcl-2_BH1-3"/>
</dbReference>
<dbReference type="GO" id="GO:0042981">
    <property type="term" value="P:regulation of apoptotic process"/>
    <property type="evidence" value="ECO:0007669"/>
    <property type="project" value="InterPro"/>
</dbReference>
<dbReference type="GO" id="GO:0097192">
    <property type="term" value="P:extrinsic apoptotic signaling pathway in absence of ligand"/>
    <property type="evidence" value="ECO:0007669"/>
    <property type="project" value="TreeGrafter"/>
</dbReference>
<feature type="region of interest" description="Disordered" evidence="3">
    <location>
        <begin position="368"/>
        <end position="403"/>
    </location>
</feature>
<dbReference type="InterPro" id="IPR026298">
    <property type="entry name" value="Bcl-2_fam"/>
</dbReference>
<dbReference type="SMART" id="SM00337">
    <property type="entry name" value="BCL"/>
    <property type="match status" value="1"/>
</dbReference>
<name>A0AA89C6M3_PINIB</name>
<keyword evidence="2" id="KW-0053">Apoptosis</keyword>
<protein>
    <recommendedName>
        <fullName evidence="4">Bcl-2 Bcl-2 homology region 1-3 domain-containing protein</fullName>
    </recommendedName>
</protein>
<evidence type="ECO:0000313" key="6">
    <source>
        <dbReference type="Proteomes" id="UP001186944"/>
    </source>
</evidence>
<feature type="compositionally biased region" description="Low complexity" evidence="3">
    <location>
        <begin position="389"/>
        <end position="400"/>
    </location>
</feature>
<dbReference type="SUPFAM" id="SSF56854">
    <property type="entry name" value="Bcl-2 inhibitors of programmed cell death"/>
    <property type="match status" value="1"/>
</dbReference>
<feature type="domain" description="Bcl-2 Bcl-2 homology region 1-3" evidence="4">
    <location>
        <begin position="48"/>
        <end position="138"/>
    </location>
</feature>
<dbReference type="AlphaFoldDB" id="A0AA89C6M3"/>
<dbReference type="PANTHER" id="PTHR11256">
    <property type="entry name" value="BCL-2 RELATED"/>
    <property type="match status" value="1"/>
</dbReference>
<evidence type="ECO:0000256" key="1">
    <source>
        <dbReference type="ARBA" id="ARBA00009458"/>
    </source>
</evidence>
<proteinExistence type="inferred from homology"/>
<dbReference type="Proteomes" id="UP001186944">
    <property type="component" value="Unassembled WGS sequence"/>
</dbReference>
<sequence>MAEDVDDSETAEYIMTDFISRSLRSEDYQWDDPSTVQDVIQSKISRQLIEIADDFAKQRESTMENLSFTDSFYSSFKTIAKDLFDDGINRGRVLALFHFGGSLASRAVPGAGSTRFDSLITRIISECLVPWFFQKGKWIKQAMLLLLSMLLSVSFGGRTRLKHGIGTTTKVTKLILWVCGDVELNPGPGNSRSEILRRFRKSQQSSILIMLYKQYDHSSVSTALYKEVPIWWPKGTPFVNITNRKRKEGMRPITEEECITCFNKSIELLNDSVSDLSPDWVVILRHYNDLLNKCGDNTHLEHCKDKLIEWMGSKRIQKALETVDTKSFMDDLRLKLRVLGDLANQGEVIPDDIAEEISAVNLSINRSKRKRKEESAFNNTSTSTKRQRSNNSNSPSQASSDTLPSADLISLQGKVAEQSEASEIGTFLTSSQSSCANDLSVTISSTETSGQSTSLPIIATLGNIGSHENNDIQSDVKSSNFNMEIFVHDDNTLSGLQLPSDVLNISLNETDENDIIDTFNIDFLELSEEELGAEV</sequence>
<dbReference type="Gene3D" id="1.10.437.10">
    <property type="entry name" value="Blc2-like"/>
    <property type="match status" value="1"/>
</dbReference>
<dbReference type="GO" id="GO:0001836">
    <property type="term" value="P:release of cytochrome c from mitochondria"/>
    <property type="evidence" value="ECO:0007669"/>
    <property type="project" value="TreeGrafter"/>
</dbReference>
<dbReference type="InterPro" id="IPR002475">
    <property type="entry name" value="Bcl2-like"/>
</dbReference>
<comment type="caution">
    <text evidence="5">The sequence shown here is derived from an EMBL/GenBank/DDBJ whole genome shotgun (WGS) entry which is preliminary data.</text>
</comment>
<dbReference type="Pfam" id="PF00452">
    <property type="entry name" value="Bcl-2"/>
    <property type="match status" value="1"/>
</dbReference>
<dbReference type="InterPro" id="IPR036834">
    <property type="entry name" value="Bcl-2-like_sf"/>
</dbReference>
<evidence type="ECO:0000313" key="5">
    <source>
        <dbReference type="EMBL" id="KAK3102974.1"/>
    </source>
</evidence>
<keyword evidence="6" id="KW-1185">Reference proteome</keyword>
<evidence type="ECO:0000256" key="3">
    <source>
        <dbReference type="SAM" id="MobiDB-lite"/>
    </source>
</evidence>
<dbReference type="GO" id="GO:0051400">
    <property type="term" value="F:BH domain binding"/>
    <property type="evidence" value="ECO:0007669"/>
    <property type="project" value="TreeGrafter"/>
</dbReference>
<evidence type="ECO:0000256" key="2">
    <source>
        <dbReference type="ARBA" id="ARBA00022703"/>
    </source>
</evidence>
<comment type="similarity">
    <text evidence="1">Belongs to the Bcl-2 family.</text>
</comment>
<organism evidence="5 6">
    <name type="scientific">Pinctada imbricata</name>
    <name type="common">Atlantic pearl-oyster</name>
    <name type="synonym">Pinctada martensii</name>
    <dbReference type="NCBI Taxonomy" id="66713"/>
    <lineage>
        <taxon>Eukaryota</taxon>
        <taxon>Metazoa</taxon>
        <taxon>Spiralia</taxon>
        <taxon>Lophotrochozoa</taxon>
        <taxon>Mollusca</taxon>
        <taxon>Bivalvia</taxon>
        <taxon>Autobranchia</taxon>
        <taxon>Pteriomorphia</taxon>
        <taxon>Pterioida</taxon>
        <taxon>Pterioidea</taxon>
        <taxon>Pteriidae</taxon>
        <taxon>Pinctada</taxon>
    </lineage>
</organism>
<dbReference type="EMBL" id="VSWD01000005">
    <property type="protein sequence ID" value="KAK3102974.1"/>
    <property type="molecule type" value="Genomic_DNA"/>
</dbReference>